<organism evidence="1">
    <name type="scientific">Rhizophora mucronata</name>
    <name type="common">Asiatic mangrove</name>
    <dbReference type="NCBI Taxonomy" id="61149"/>
    <lineage>
        <taxon>Eukaryota</taxon>
        <taxon>Viridiplantae</taxon>
        <taxon>Streptophyta</taxon>
        <taxon>Embryophyta</taxon>
        <taxon>Tracheophyta</taxon>
        <taxon>Spermatophyta</taxon>
        <taxon>Magnoliopsida</taxon>
        <taxon>eudicotyledons</taxon>
        <taxon>Gunneridae</taxon>
        <taxon>Pentapetalae</taxon>
        <taxon>rosids</taxon>
        <taxon>fabids</taxon>
        <taxon>Malpighiales</taxon>
        <taxon>Rhizophoraceae</taxon>
        <taxon>Rhizophora</taxon>
    </lineage>
</organism>
<evidence type="ECO:0000313" key="1">
    <source>
        <dbReference type="EMBL" id="MBX51571.1"/>
    </source>
</evidence>
<dbReference type="EMBL" id="GGEC01071087">
    <property type="protein sequence ID" value="MBX51571.1"/>
    <property type="molecule type" value="Transcribed_RNA"/>
</dbReference>
<reference evidence="1" key="1">
    <citation type="submission" date="2018-02" db="EMBL/GenBank/DDBJ databases">
        <title>Rhizophora mucronata_Transcriptome.</title>
        <authorList>
            <person name="Meera S.P."/>
            <person name="Sreeshan A."/>
            <person name="Augustine A."/>
        </authorList>
    </citation>
    <scope>NUCLEOTIDE SEQUENCE</scope>
    <source>
        <tissue evidence="1">Leaf</tissue>
    </source>
</reference>
<dbReference type="AlphaFoldDB" id="A0A2P2PAC0"/>
<accession>A0A2P2PAC0</accession>
<sequence length="43" mass="5172">MILPIYFCDFHGFHLILGEFSCQNCMYMSIFLENHVFIDFMGF</sequence>
<protein>
    <submittedName>
        <fullName evidence="1">Uncharacterized protein</fullName>
    </submittedName>
</protein>
<name>A0A2P2PAC0_RHIMU</name>
<proteinExistence type="predicted"/>